<gene>
    <name evidence="2" type="ORF">ACFYNQ_32605</name>
</gene>
<dbReference type="EMBL" id="JBIAHM010000012">
    <property type="protein sequence ID" value="MFE9603294.1"/>
    <property type="molecule type" value="Genomic_DNA"/>
</dbReference>
<dbReference type="RefSeq" id="WP_388111783.1">
    <property type="nucleotide sequence ID" value="NZ_JBIAHM010000012.1"/>
</dbReference>
<proteinExistence type="predicted"/>
<dbReference type="Pfam" id="PF03756">
    <property type="entry name" value="AfsA"/>
    <property type="match status" value="2"/>
</dbReference>
<dbReference type="NCBIfam" id="NF041195">
    <property type="entry name" value="ScbA_BarX_GamBu"/>
    <property type="match status" value="1"/>
</dbReference>
<protein>
    <submittedName>
        <fullName evidence="2">ScbA/BarX family gamma-butyrolactone biosynthesis protein</fullName>
    </submittedName>
</protein>
<dbReference type="InterPro" id="IPR005509">
    <property type="entry name" value="AfsA_hotdog_dom"/>
</dbReference>
<dbReference type="InterPro" id="IPR047757">
    <property type="entry name" value="AfsA-like"/>
</dbReference>
<reference evidence="2 3" key="1">
    <citation type="submission" date="2024-10" db="EMBL/GenBank/DDBJ databases">
        <title>The Natural Products Discovery Center: Release of the First 8490 Sequenced Strains for Exploring Actinobacteria Biosynthetic Diversity.</title>
        <authorList>
            <person name="Kalkreuter E."/>
            <person name="Kautsar S.A."/>
            <person name="Yang D."/>
            <person name="Bader C.D."/>
            <person name="Teijaro C.N."/>
            <person name="Fluegel L."/>
            <person name="Davis C.M."/>
            <person name="Simpson J.R."/>
            <person name="Lauterbach L."/>
            <person name="Steele A.D."/>
            <person name="Gui C."/>
            <person name="Meng S."/>
            <person name="Li G."/>
            <person name="Viehrig K."/>
            <person name="Ye F."/>
            <person name="Su P."/>
            <person name="Kiefer A.F."/>
            <person name="Nichols A."/>
            <person name="Cepeda A.J."/>
            <person name="Yan W."/>
            <person name="Fan B."/>
            <person name="Jiang Y."/>
            <person name="Adhikari A."/>
            <person name="Zheng C.-J."/>
            <person name="Schuster L."/>
            <person name="Cowan T.M."/>
            <person name="Smanski M.J."/>
            <person name="Chevrette M.G."/>
            <person name="De Carvalho L.P.S."/>
            <person name="Shen B."/>
        </authorList>
    </citation>
    <scope>NUCLEOTIDE SEQUENCE [LARGE SCALE GENOMIC DNA]</scope>
    <source>
        <strain evidence="2 3">NPDC006488</strain>
    </source>
</reference>
<accession>A0ABW6MB02</accession>
<organism evidence="2 3">
    <name type="scientific">Streptomyces hokutonensis</name>
    <dbReference type="NCBI Taxonomy" id="1306990"/>
    <lineage>
        <taxon>Bacteria</taxon>
        <taxon>Bacillati</taxon>
        <taxon>Actinomycetota</taxon>
        <taxon>Actinomycetes</taxon>
        <taxon>Kitasatosporales</taxon>
        <taxon>Streptomycetaceae</taxon>
        <taxon>Streptomyces</taxon>
    </lineage>
</organism>
<feature type="domain" description="A-factor biosynthesis hotdog" evidence="1">
    <location>
        <begin position="223"/>
        <end position="276"/>
    </location>
</feature>
<feature type="domain" description="A-factor biosynthesis hotdog" evidence="1">
    <location>
        <begin position="28"/>
        <end position="166"/>
    </location>
</feature>
<name>A0ABW6MB02_9ACTN</name>
<sequence length="308" mass="32984">MKESTGYSPSDAAAVPALSWDRSVPRSLVHRKSIAEVLLTDGHALGEGRYLLAAQWSRSHTTFRPGSGDRHDPLLIAETLRQGCLYLGQRFLGVPATSSSVIKTIGFRLDPATEPVVGYGATDVTCRARVYDVRRVEGLPHPVALSLRLELAAGDAEFGSAEGRTRILTEDEYKGLRGARAGALPAPGEDVRRLPPTDVSAFAPGGVMVARDGTGALRVAPADLRHPLFFDHPSDHIPGMVLLEAARQAACLTSGDTSARLTGCRMTASRFTDWDPPAYVACEPVGERWDFRVTQGGAVTAAGSLWWA</sequence>
<evidence type="ECO:0000313" key="2">
    <source>
        <dbReference type="EMBL" id="MFE9603294.1"/>
    </source>
</evidence>
<dbReference type="Proteomes" id="UP001601303">
    <property type="component" value="Unassembled WGS sequence"/>
</dbReference>
<evidence type="ECO:0000313" key="3">
    <source>
        <dbReference type="Proteomes" id="UP001601303"/>
    </source>
</evidence>
<evidence type="ECO:0000259" key="1">
    <source>
        <dbReference type="Pfam" id="PF03756"/>
    </source>
</evidence>
<keyword evidence="3" id="KW-1185">Reference proteome</keyword>
<comment type="caution">
    <text evidence="2">The sequence shown here is derived from an EMBL/GenBank/DDBJ whole genome shotgun (WGS) entry which is preliminary data.</text>
</comment>